<evidence type="ECO:0000313" key="3">
    <source>
        <dbReference type="Proteomes" id="UP001152562"/>
    </source>
</evidence>
<reference evidence="2" key="1">
    <citation type="submission" date="2022-05" db="EMBL/GenBank/DDBJ databases">
        <authorList>
            <person name="Okamura Y."/>
        </authorList>
    </citation>
    <scope>NUCLEOTIDE SEQUENCE</scope>
</reference>
<name>A0A9P0TQZ5_PIEBR</name>
<dbReference type="Proteomes" id="UP001152562">
    <property type="component" value="Unassembled WGS sequence"/>
</dbReference>
<keyword evidence="3" id="KW-1185">Reference proteome</keyword>
<organism evidence="2 3">
    <name type="scientific">Pieris brassicae</name>
    <name type="common">White butterfly</name>
    <name type="synonym">Large white butterfly</name>
    <dbReference type="NCBI Taxonomy" id="7116"/>
    <lineage>
        <taxon>Eukaryota</taxon>
        <taxon>Metazoa</taxon>
        <taxon>Ecdysozoa</taxon>
        <taxon>Arthropoda</taxon>
        <taxon>Hexapoda</taxon>
        <taxon>Insecta</taxon>
        <taxon>Pterygota</taxon>
        <taxon>Neoptera</taxon>
        <taxon>Endopterygota</taxon>
        <taxon>Lepidoptera</taxon>
        <taxon>Glossata</taxon>
        <taxon>Ditrysia</taxon>
        <taxon>Papilionoidea</taxon>
        <taxon>Pieridae</taxon>
        <taxon>Pierinae</taxon>
        <taxon>Pieris</taxon>
    </lineage>
</organism>
<evidence type="ECO:0000313" key="2">
    <source>
        <dbReference type="EMBL" id="CAH4034450.1"/>
    </source>
</evidence>
<sequence length="188" mass="20902">MFRSPLKPTKQTSSPTAVSTQSDALLPAFARSPSKLVISDQTNPIEEACEWLNKAKEALGASRNIKTEIKNSITISLDHVTKIIQTRLTSRAPSPTSSLTIVPTETCPETTFTVHSSSAPQQDELLTKLEHHSALLDQNNRKMDKLMEKIKSINTPAAVTNALRAQSILRQHRGNRQKRVWAFYSGQR</sequence>
<gene>
    <name evidence="2" type="ORF">PIBRA_LOCUS10633</name>
</gene>
<accession>A0A9P0TQZ5</accession>
<dbReference type="EMBL" id="CALOZG010000040">
    <property type="protein sequence ID" value="CAH4034450.1"/>
    <property type="molecule type" value="Genomic_DNA"/>
</dbReference>
<proteinExistence type="predicted"/>
<evidence type="ECO:0000256" key="1">
    <source>
        <dbReference type="SAM" id="MobiDB-lite"/>
    </source>
</evidence>
<comment type="caution">
    <text evidence="2">The sequence shown here is derived from an EMBL/GenBank/DDBJ whole genome shotgun (WGS) entry which is preliminary data.</text>
</comment>
<feature type="region of interest" description="Disordered" evidence="1">
    <location>
        <begin position="1"/>
        <end position="20"/>
    </location>
</feature>
<dbReference type="AlphaFoldDB" id="A0A9P0TQZ5"/>
<feature type="compositionally biased region" description="Polar residues" evidence="1">
    <location>
        <begin position="9"/>
        <end position="20"/>
    </location>
</feature>
<protein>
    <submittedName>
        <fullName evidence="2">Uncharacterized protein</fullName>
    </submittedName>
</protein>